<evidence type="ECO:0000313" key="2">
    <source>
        <dbReference type="EMBL" id="EJU18888.1"/>
    </source>
</evidence>
<gene>
    <name evidence="2" type="ORF">HMPREF1127_2219</name>
</gene>
<dbReference type="EMBL" id="ALKK01000007">
    <property type="protein sequence ID" value="EJU18888.1"/>
    <property type="molecule type" value="Genomic_DNA"/>
</dbReference>
<reference evidence="2 3" key="1">
    <citation type="submission" date="2012-07" db="EMBL/GenBank/DDBJ databases">
        <authorList>
            <person name="Durkin A.S."/>
            <person name="McCorrison J."/>
            <person name="Torralba M."/>
            <person name="Gillis M."/>
            <person name="Methe B."/>
            <person name="Sutton G."/>
            <person name="Nelson K.E."/>
        </authorList>
    </citation>
    <scope>NUCLEOTIDE SEQUENCE [LARGE SCALE GENOMIC DNA]</scope>
    <source>
        <strain evidence="2 3">Fnf 1007</strain>
    </source>
</reference>
<name>A0AAN3VXC2_9FUSO</name>
<comment type="caution">
    <text evidence="2">The sequence shown here is derived from an EMBL/GenBank/DDBJ whole genome shotgun (WGS) entry which is preliminary data.</text>
</comment>
<feature type="non-terminal residue" evidence="2">
    <location>
        <position position="318"/>
    </location>
</feature>
<dbReference type="AlphaFoldDB" id="A0AAN3VXC2"/>
<feature type="region of interest" description="Disordered" evidence="1">
    <location>
        <begin position="1"/>
        <end position="27"/>
    </location>
</feature>
<accession>A0AAN3VXC2</accession>
<evidence type="ECO:0000256" key="1">
    <source>
        <dbReference type="SAM" id="MobiDB-lite"/>
    </source>
</evidence>
<proteinExistence type="predicted"/>
<protein>
    <submittedName>
        <fullName evidence="2">Uncharacterized protein</fullName>
    </submittedName>
</protein>
<dbReference type="Proteomes" id="UP000003120">
    <property type="component" value="Unassembled WGS sequence"/>
</dbReference>
<evidence type="ECO:0000313" key="3">
    <source>
        <dbReference type="Proteomes" id="UP000003120"/>
    </source>
</evidence>
<dbReference type="RefSeq" id="WP_005960302.1">
    <property type="nucleotide sequence ID" value="NZ_ALKK01000007.1"/>
</dbReference>
<feature type="non-terminal residue" evidence="2">
    <location>
        <position position="1"/>
    </location>
</feature>
<organism evidence="2 3">
    <name type="scientific">Fusobacterium necrophorum subsp. funduliforme Fnf 1007</name>
    <dbReference type="NCBI Taxonomy" id="1161424"/>
    <lineage>
        <taxon>Bacteria</taxon>
        <taxon>Fusobacteriati</taxon>
        <taxon>Fusobacteriota</taxon>
        <taxon>Fusobacteriia</taxon>
        <taxon>Fusobacteriales</taxon>
        <taxon>Fusobacteriaceae</taxon>
        <taxon>Fusobacterium</taxon>
    </lineage>
</organism>
<sequence>EKLSGAKKKALFDDAKKQAKQRDTAKEAEKKLKLLAENADSIPKEHMIKAVKELAYGLSVEDATALRKKVVELGTKIHRPDMIEGFEGKNVKNMGEILKKIQFDQEYVKTREEINQKIVEKLDSNKEFHDLMKQKLSGNEEGIKKLFKMVESAKHDSLKEVTGIDGKRAEVVLNTERGPLSMKQGHYADNEVNMNAVPLLSFLRTKKQNNKEILDTIVHELTHHDQAQITRNKDRNLPEHMKQDADLMALNETYYINSDLNNFSAYKNQPLEREAFISGHKLGEQLSKLVDKGYTGDAGENGKLREIKEIEHLPNKVN</sequence>